<dbReference type="OrthoDB" id="9972657at2759"/>
<dbReference type="Pfam" id="PF08433">
    <property type="entry name" value="KTI12"/>
    <property type="match status" value="1"/>
</dbReference>
<reference evidence="3 4" key="1">
    <citation type="journal article" date="2019" name="Sci. Rep.">
        <title>Orb-weaving spider Araneus ventricosus genome elucidates the spidroin gene catalogue.</title>
        <authorList>
            <person name="Kono N."/>
            <person name="Nakamura H."/>
            <person name="Ohtoshi R."/>
            <person name="Moran D.A.P."/>
            <person name="Shinohara A."/>
            <person name="Yoshida Y."/>
            <person name="Fujiwara M."/>
            <person name="Mori M."/>
            <person name="Tomita M."/>
            <person name="Arakawa K."/>
        </authorList>
    </citation>
    <scope>NUCLEOTIDE SEQUENCE [LARGE SCALE GENOMIC DNA]</scope>
</reference>
<keyword evidence="4" id="KW-1185">Reference proteome</keyword>
<dbReference type="InterPro" id="IPR027417">
    <property type="entry name" value="P-loop_NTPase"/>
</dbReference>
<keyword evidence="1" id="KW-0547">Nucleotide-binding</keyword>
<dbReference type="EMBL" id="BGPR01000065">
    <property type="protein sequence ID" value="GBL89489.1"/>
    <property type="molecule type" value="Genomic_DNA"/>
</dbReference>
<dbReference type="InterPro" id="IPR013641">
    <property type="entry name" value="KTI12/PSTK"/>
</dbReference>
<evidence type="ECO:0000256" key="1">
    <source>
        <dbReference type="ARBA" id="ARBA00022741"/>
    </source>
</evidence>
<keyword evidence="2" id="KW-0067">ATP-binding</keyword>
<dbReference type="PANTHER" id="PTHR20873">
    <property type="entry name" value="L-SERYL-TRNA(SEC) KINASE"/>
    <property type="match status" value="1"/>
</dbReference>
<dbReference type="GO" id="GO:0000049">
    <property type="term" value="F:tRNA binding"/>
    <property type="evidence" value="ECO:0007669"/>
    <property type="project" value="TreeGrafter"/>
</dbReference>
<accession>A0A4Y2BDD0</accession>
<dbReference type="Gene3D" id="3.40.50.300">
    <property type="entry name" value="P-loop containing nucleotide triphosphate hydrolases"/>
    <property type="match status" value="1"/>
</dbReference>
<comment type="caution">
    <text evidence="3">The sequence shown here is derived from an EMBL/GenBank/DDBJ whole genome shotgun (WGS) entry which is preliminary data.</text>
</comment>
<evidence type="ECO:0000256" key="2">
    <source>
        <dbReference type="ARBA" id="ARBA00022840"/>
    </source>
</evidence>
<dbReference type="SUPFAM" id="SSF52540">
    <property type="entry name" value="P-loop containing nucleoside triphosphate hydrolases"/>
    <property type="match status" value="1"/>
</dbReference>
<sequence>MSCIVLVGGLIGCGKSTLVNFFLDNYNELFEDSFSNEDDERIKEFEKSKQNRTYKILFDELCSIKEQAELMKSLKGWRNFRVDLLMAAEYFISSACNLECQITGPLSECSQNLLNRLQKLNNPISASARGIFFVEDNFYYRSMRYEWFQIARRNNIGFCEVFVQCPLNMAIYRNSTRGYNIPEQKIKMMLTCMEYPNPVKYKWEKYSLVFDSSSELNCPTLTPIVRLIEEAADNPAELMINEEKIEAQKVCSKNAVHQADNILRKLISKKILYFKENISDKEDLKSLISVTIDAKQQLLNGIRNGEVNLPKDILENLKELGIEKVHQEYEDILNEMFESILQSKMVYVNFLSATFSKTLNLKNGHIS</sequence>
<organism evidence="3 4">
    <name type="scientific">Araneus ventricosus</name>
    <name type="common">Orbweaver spider</name>
    <name type="synonym">Epeira ventricosa</name>
    <dbReference type="NCBI Taxonomy" id="182803"/>
    <lineage>
        <taxon>Eukaryota</taxon>
        <taxon>Metazoa</taxon>
        <taxon>Ecdysozoa</taxon>
        <taxon>Arthropoda</taxon>
        <taxon>Chelicerata</taxon>
        <taxon>Arachnida</taxon>
        <taxon>Araneae</taxon>
        <taxon>Araneomorphae</taxon>
        <taxon>Entelegynae</taxon>
        <taxon>Araneoidea</taxon>
        <taxon>Araneidae</taxon>
        <taxon>Araneus</taxon>
    </lineage>
</organism>
<name>A0A4Y2BDD0_ARAVE</name>
<protein>
    <submittedName>
        <fullName evidence="3">L-seryl-tRNA(Sec) kinase</fullName>
    </submittedName>
</protein>
<evidence type="ECO:0000313" key="4">
    <source>
        <dbReference type="Proteomes" id="UP000499080"/>
    </source>
</evidence>
<dbReference type="GO" id="GO:0005524">
    <property type="term" value="F:ATP binding"/>
    <property type="evidence" value="ECO:0007669"/>
    <property type="project" value="UniProtKB-KW"/>
</dbReference>
<dbReference type="AlphaFoldDB" id="A0A4Y2BDD0"/>
<dbReference type="GO" id="GO:0016301">
    <property type="term" value="F:kinase activity"/>
    <property type="evidence" value="ECO:0007669"/>
    <property type="project" value="UniProtKB-KW"/>
</dbReference>
<keyword evidence="3" id="KW-0808">Transferase</keyword>
<evidence type="ECO:0000313" key="3">
    <source>
        <dbReference type="EMBL" id="GBL89489.1"/>
    </source>
</evidence>
<dbReference type="InterPro" id="IPR052648">
    <property type="entry name" value="Ser-tRNA(Sec)_kinase"/>
</dbReference>
<dbReference type="Proteomes" id="UP000499080">
    <property type="component" value="Unassembled WGS sequence"/>
</dbReference>
<dbReference type="PANTHER" id="PTHR20873:SF0">
    <property type="entry name" value="L-SERYL-TRNA(SEC) KINASE"/>
    <property type="match status" value="1"/>
</dbReference>
<gene>
    <name evidence="3" type="primary">Pstk</name>
    <name evidence="3" type="ORF">AVEN_87831_1</name>
</gene>
<proteinExistence type="predicted"/>
<keyword evidence="3" id="KW-0418">Kinase</keyword>